<sequence>MTGCTTELPDQPARGGLAHEVSLPSMTTPEGNRYPGARTSFTKDPQGGFLWCERPDMDPDLRAKFKVMLTDNDPVFACSLKDLGCYHGEMGPATIELVHDRPIWQPQCSHSPLELKIQEEKCTVLRDAGIIVPSSSTKYAMNVTMPAKKDADGQWTDRRYCCDARPLNAATKPNCYAPPTPEQLFQHIGDAKWLSKMDCRAAFNQIPLAEADQDKTSFWWGGKLWKYTRNLYGLRNTTGQFQMIIDHELHRCKLDHCAMAFIDDILVFSPSGEQHLRDCAAVFACLRQCGLKLHPEKTIIAAEEVEFLGHMVSAQGLRPMDAKIVAILALQPPKTLTELQVLLGLANYYRCYVPKFSELAAPLNELTRKGVMWDESTWQPRHQAALDALKDCFWQEGLIVRLVHPGRLLILHTD</sequence>
<dbReference type="AlphaFoldDB" id="A0A8J4BHI8"/>
<dbReference type="InterPro" id="IPR000477">
    <property type="entry name" value="RT_dom"/>
</dbReference>
<proteinExistence type="predicted"/>
<dbReference type="InterPro" id="IPR043128">
    <property type="entry name" value="Rev_trsase/Diguanyl_cyclase"/>
</dbReference>
<dbReference type="PANTHER" id="PTHR33064:SF29">
    <property type="entry name" value="PEPTIDASE A2 DOMAIN-CONTAINING PROTEIN-RELATED"/>
    <property type="match status" value="1"/>
</dbReference>
<feature type="domain" description="Reverse transcriptase" evidence="1">
    <location>
        <begin position="161"/>
        <end position="311"/>
    </location>
</feature>
<dbReference type="Gene3D" id="3.30.70.270">
    <property type="match status" value="2"/>
</dbReference>
<dbReference type="PANTHER" id="PTHR33064">
    <property type="entry name" value="POL PROTEIN"/>
    <property type="match status" value="1"/>
</dbReference>
<comment type="caution">
    <text evidence="2">The sequence shown here is derived from an EMBL/GenBank/DDBJ whole genome shotgun (WGS) entry which is preliminary data.</text>
</comment>
<evidence type="ECO:0000313" key="3">
    <source>
        <dbReference type="Proteomes" id="UP000747399"/>
    </source>
</evidence>
<organism evidence="2 3">
    <name type="scientific">Volvox africanus</name>
    <dbReference type="NCBI Taxonomy" id="51714"/>
    <lineage>
        <taxon>Eukaryota</taxon>
        <taxon>Viridiplantae</taxon>
        <taxon>Chlorophyta</taxon>
        <taxon>core chlorophytes</taxon>
        <taxon>Chlorophyceae</taxon>
        <taxon>CS clade</taxon>
        <taxon>Chlamydomonadales</taxon>
        <taxon>Volvocaceae</taxon>
        <taxon>Volvox</taxon>
    </lineage>
</organism>
<dbReference type="Pfam" id="PF00078">
    <property type="entry name" value="RVT_1"/>
    <property type="match status" value="1"/>
</dbReference>
<reference evidence="2" key="1">
    <citation type="journal article" date="2021" name="Proc. Natl. Acad. Sci. U.S.A.">
        <title>Three genomes in the algal genus Volvox reveal the fate of a haploid sex-determining region after a transition to homothallism.</title>
        <authorList>
            <person name="Yamamoto K."/>
            <person name="Hamaji T."/>
            <person name="Kawai-Toyooka H."/>
            <person name="Matsuzaki R."/>
            <person name="Takahashi F."/>
            <person name="Nishimura Y."/>
            <person name="Kawachi M."/>
            <person name="Noguchi H."/>
            <person name="Minakuchi Y."/>
            <person name="Umen J.G."/>
            <person name="Toyoda A."/>
            <person name="Nozaki H."/>
        </authorList>
    </citation>
    <scope>NUCLEOTIDE SEQUENCE</scope>
    <source>
        <strain evidence="2">NIES-3780</strain>
    </source>
</reference>
<protein>
    <recommendedName>
        <fullName evidence="1">Reverse transcriptase domain-containing protein</fullName>
    </recommendedName>
</protein>
<dbReference type="InterPro" id="IPR051320">
    <property type="entry name" value="Viral_Replic_Matur_Polypro"/>
</dbReference>
<dbReference type="Proteomes" id="UP000747399">
    <property type="component" value="Unassembled WGS sequence"/>
</dbReference>
<gene>
    <name evidence="2" type="ORF">Vafri_16049</name>
</gene>
<evidence type="ECO:0000259" key="1">
    <source>
        <dbReference type="Pfam" id="PF00078"/>
    </source>
</evidence>
<name>A0A8J4BHI8_9CHLO</name>
<dbReference type="CDD" id="cd01647">
    <property type="entry name" value="RT_LTR"/>
    <property type="match status" value="1"/>
</dbReference>
<evidence type="ECO:0000313" key="2">
    <source>
        <dbReference type="EMBL" id="GIL61652.1"/>
    </source>
</evidence>
<keyword evidence="3" id="KW-1185">Reference proteome</keyword>
<dbReference type="EMBL" id="BNCO01000046">
    <property type="protein sequence ID" value="GIL61652.1"/>
    <property type="molecule type" value="Genomic_DNA"/>
</dbReference>
<dbReference type="Gene3D" id="3.10.10.10">
    <property type="entry name" value="HIV Type 1 Reverse Transcriptase, subunit A, domain 1"/>
    <property type="match status" value="1"/>
</dbReference>
<dbReference type="SUPFAM" id="SSF56672">
    <property type="entry name" value="DNA/RNA polymerases"/>
    <property type="match status" value="1"/>
</dbReference>
<dbReference type="InterPro" id="IPR043502">
    <property type="entry name" value="DNA/RNA_pol_sf"/>
</dbReference>
<accession>A0A8J4BHI8</accession>